<evidence type="ECO:0000256" key="6">
    <source>
        <dbReference type="SAM" id="Coils"/>
    </source>
</evidence>
<dbReference type="GO" id="GO:0003723">
    <property type="term" value="F:RNA binding"/>
    <property type="evidence" value="ECO:0007669"/>
    <property type="project" value="TreeGrafter"/>
</dbReference>
<feature type="domain" description="FF" evidence="9">
    <location>
        <begin position="149"/>
        <end position="206"/>
    </location>
</feature>
<dbReference type="OrthoDB" id="187617at2759"/>
<keyword evidence="11" id="KW-1185">Reference proteome</keyword>
<dbReference type="PROSITE" id="PS51676">
    <property type="entry name" value="FF"/>
    <property type="match status" value="4"/>
</dbReference>
<dbReference type="CDD" id="cd00201">
    <property type="entry name" value="WW"/>
    <property type="match status" value="2"/>
</dbReference>
<dbReference type="InterPro" id="IPR001202">
    <property type="entry name" value="WW_dom"/>
</dbReference>
<feature type="domain" description="FF" evidence="9">
    <location>
        <begin position="218"/>
        <end position="274"/>
    </location>
</feature>
<dbReference type="GO" id="GO:0005685">
    <property type="term" value="C:U1 snRNP"/>
    <property type="evidence" value="ECO:0007669"/>
    <property type="project" value="TreeGrafter"/>
</dbReference>
<evidence type="ECO:0000313" key="10">
    <source>
        <dbReference type="EMBL" id="RPA94151.1"/>
    </source>
</evidence>
<dbReference type="InterPro" id="IPR036020">
    <property type="entry name" value="WW_dom_sf"/>
</dbReference>
<dbReference type="InterPro" id="IPR036517">
    <property type="entry name" value="FF_domain_sf"/>
</dbReference>
<feature type="coiled-coil region" evidence="6">
    <location>
        <begin position="337"/>
        <end position="383"/>
    </location>
</feature>
<dbReference type="FunFam" id="1.10.10.440:FF:000013">
    <property type="entry name" value="pre-mRNA-processing protein 40A isoform X1"/>
    <property type="match status" value="1"/>
</dbReference>
<reference evidence="10 11" key="1">
    <citation type="journal article" date="2018" name="Nat. Ecol. Evol.">
        <title>Pezizomycetes genomes reveal the molecular basis of ectomycorrhizal truffle lifestyle.</title>
        <authorList>
            <person name="Murat C."/>
            <person name="Payen T."/>
            <person name="Noel B."/>
            <person name="Kuo A."/>
            <person name="Morin E."/>
            <person name="Chen J."/>
            <person name="Kohler A."/>
            <person name="Krizsan K."/>
            <person name="Balestrini R."/>
            <person name="Da Silva C."/>
            <person name="Montanini B."/>
            <person name="Hainaut M."/>
            <person name="Levati E."/>
            <person name="Barry K.W."/>
            <person name="Belfiori B."/>
            <person name="Cichocki N."/>
            <person name="Clum A."/>
            <person name="Dockter R.B."/>
            <person name="Fauchery L."/>
            <person name="Guy J."/>
            <person name="Iotti M."/>
            <person name="Le Tacon F."/>
            <person name="Lindquist E.A."/>
            <person name="Lipzen A."/>
            <person name="Malagnac F."/>
            <person name="Mello A."/>
            <person name="Molinier V."/>
            <person name="Miyauchi S."/>
            <person name="Poulain J."/>
            <person name="Riccioni C."/>
            <person name="Rubini A."/>
            <person name="Sitrit Y."/>
            <person name="Splivallo R."/>
            <person name="Traeger S."/>
            <person name="Wang M."/>
            <person name="Zifcakova L."/>
            <person name="Wipf D."/>
            <person name="Zambonelli A."/>
            <person name="Paolocci F."/>
            <person name="Nowrousian M."/>
            <person name="Ottonello S."/>
            <person name="Baldrian P."/>
            <person name="Spatafora J.W."/>
            <person name="Henrissat B."/>
            <person name="Nagy L.G."/>
            <person name="Aury J.M."/>
            <person name="Wincker P."/>
            <person name="Grigoriev I.V."/>
            <person name="Bonfante P."/>
            <person name="Martin F.M."/>
        </authorList>
    </citation>
    <scope>NUCLEOTIDE SEQUENCE [LARGE SCALE GENOMIC DNA]</scope>
    <source>
        <strain evidence="10 11">120613-1</strain>
    </source>
</reference>
<feature type="domain" description="WW" evidence="8">
    <location>
        <begin position="1"/>
        <end position="32"/>
    </location>
</feature>
<dbReference type="InterPro" id="IPR002713">
    <property type="entry name" value="FF_domain"/>
</dbReference>
<gene>
    <name evidence="10" type="ORF">L873DRAFT_1814875</name>
</gene>
<dbReference type="GO" id="GO:0071004">
    <property type="term" value="C:U2-type prespliceosome"/>
    <property type="evidence" value="ECO:0007669"/>
    <property type="project" value="TreeGrafter"/>
</dbReference>
<keyword evidence="4" id="KW-0508">mRNA splicing</keyword>
<dbReference type="InterPro" id="IPR039726">
    <property type="entry name" value="Prp40-like"/>
</dbReference>
<dbReference type="PANTHER" id="PTHR11864">
    <property type="entry name" value="PRE-MRNA-PROCESSING PROTEIN PRP40"/>
    <property type="match status" value="1"/>
</dbReference>
<dbReference type="Pfam" id="PF01846">
    <property type="entry name" value="FF"/>
    <property type="match status" value="4"/>
</dbReference>
<evidence type="ECO:0000313" key="11">
    <source>
        <dbReference type="Proteomes" id="UP000276215"/>
    </source>
</evidence>
<feature type="compositionally biased region" description="Acidic residues" evidence="7">
    <location>
        <begin position="775"/>
        <end position="786"/>
    </location>
</feature>
<organism evidence="10 11">
    <name type="scientific">Choiromyces venosus 120613-1</name>
    <dbReference type="NCBI Taxonomy" id="1336337"/>
    <lineage>
        <taxon>Eukaryota</taxon>
        <taxon>Fungi</taxon>
        <taxon>Dikarya</taxon>
        <taxon>Ascomycota</taxon>
        <taxon>Pezizomycotina</taxon>
        <taxon>Pezizomycetes</taxon>
        <taxon>Pezizales</taxon>
        <taxon>Tuberaceae</taxon>
        <taxon>Choiromyces</taxon>
    </lineage>
</organism>
<keyword evidence="6" id="KW-0175">Coiled coil</keyword>
<feature type="region of interest" description="Disordered" evidence="7">
    <location>
        <begin position="561"/>
        <end position="786"/>
    </location>
</feature>
<feature type="domain" description="FF" evidence="9">
    <location>
        <begin position="502"/>
        <end position="558"/>
    </location>
</feature>
<keyword evidence="3" id="KW-0677">Repeat</keyword>
<feature type="domain" description="FF" evidence="9">
    <location>
        <begin position="365"/>
        <end position="426"/>
    </location>
</feature>
<evidence type="ECO:0000256" key="1">
    <source>
        <dbReference type="ARBA" id="ARBA00004123"/>
    </source>
</evidence>
<dbReference type="PANTHER" id="PTHR11864:SF0">
    <property type="entry name" value="PRP40 PRE-MRNA PROCESSING FACTOR 40 HOMOLOG A (YEAST)"/>
    <property type="match status" value="1"/>
</dbReference>
<dbReference type="PROSITE" id="PS50020">
    <property type="entry name" value="WW_DOMAIN_2"/>
    <property type="match status" value="2"/>
</dbReference>
<feature type="compositionally biased region" description="Basic and acidic residues" evidence="7">
    <location>
        <begin position="732"/>
        <end position="749"/>
    </location>
</feature>
<evidence type="ECO:0000256" key="7">
    <source>
        <dbReference type="SAM" id="MobiDB-lite"/>
    </source>
</evidence>
<feature type="compositionally biased region" description="Basic and acidic residues" evidence="7">
    <location>
        <begin position="142"/>
        <end position="152"/>
    </location>
</feature>
<dbReference type="EMBL" id="ML120442">
    <property type="protein sequence ID" value="RPA94151.1"/>
    <property type="molecule type" value="Genomic_DNA"/>
</dbReference>
<accession>A0A3N4JBV3</accession>
<evidence type="ECO:0000256" key="2">
    <source>
        <dbReference type="ARBA" id="ARBA00022664"/>
    </source>
</evidence>
<evidence type="ECO:0008006" key="12">
    <source>
        <dbReference type="Google" id="ProtNLM"/>
    </source>
</evidence>
<proteinExistence type="predicted"/>
<keyword evidence="2" id="KW-0507">mRNA processing</keyword>
<feature type="domain" description="WW" evidence="8">
    <location>
        <begin position="45"/>
        <end position="73"/>
    </location>
</feature>
<dbReference type="FunFam" id="1.10.10.440:FF:000033">
    <property type="entry name" value="Formin binding protein (FNB3)"/>
    <property type="match status" value="1"/>
</dbReference>
<dbReference type="Gene3D" id="2.20.70.10">
    <property type="match status" value="2"/>
</dbReference>
<feature type="compositionally biased region" description="Basic and acidic residues" evidence="7">
    <location>
        <begin position="633"/>
        <end position="647"/>
    </location>
</feature>
<evidence type="ECO:0000259" key="9">
    <source>
        <dbReference type="PROSITE" id="PS51676"/>
    </source>
</evidence>
<dbReference type="Proteomes" id="UP000276215">
    <property type="component" value="Unassembled WGS sequence"/>
</dbReference>
<dbReference type="STRING" id="1336337.A0A3N4JBV3"/>
<name>A0A3N4JBV3_9PEZI</name>
<evidence type="ECO:0000256" key="4">
    <source>
        <dbReference type="ARBA" id="ARBA00023187"/>
    </source>
</evidence>
<dbReference type="Pfam" id="PF00397">
    <property type="entry name" value="WW"/>
    <property type="match status" value="2"/>
</dbReference>
<sequence length="786" mass="93709">MSALWQEAKNPEGRVYYYNVQTKATQWTKPVELMTPAERALQDLPWKQHKTEDGRPYWYHAETRQTTWEMPEAYKAALDRSSQSQALSHTPQTFVAGGTQHFNNSYENNDRQVAIQGQHYSDSGLGGDNVTKSMALPSSLGNDKEGPQYSSHDEAEAAFVKLLRRSGVAPDWTWEQTMRSIIKEPQYRALKDPKDRKAVFEKYIIELKQQEQEKAKDRITKLRQDFAVMLKSHPEIKYYTRWKTARPMIEGETIFRSSSDETERHQLFDEYIVELRKAEQEREHQHRREASEELVGLLKSLDLEPYTRWSEAQAIIHQNERFQSEPKFQALSKLDVLNAFENHIKVLERAFNDKRQKMKNMKMRKERKNREAFSALLAQLRSKGEIRVGTKWKHIHPSIKDDERYLNMLGQPGSTPLDLFWDIMEEIERELRLKRNFVMDILDEKRFEIREQTTLEEFSNLLQSDSRTSQYDRETVSALFDRLREKIVKRMEDDRHQHERQQRRRIDALRSAIKHLEPAVEISDTWEQVRPRIQKSEEFQALESEELRRTAFDKYIRRLKEKHDDREKERDRKDRDRGERVRDKDRDTRSYRGESELRNGHDSGRSYHKPAASSRHRRDSHPLSRSPEVDSYEAERRRAAGERERQYQHRGSTGRSNSHHRSERGGRAESRHGRDRQESVYDRERREREEERERLYRTRGDDEYRAKRRPRGLSPAEESEDGRRDSKRSRRERTPRDRTPRERNSRDRTPSNWDARSPPRVKQVAKLADKSQVDKDEESEEGEIAE</sequence>
<evidence type="ECO:0000256" key="3">
    <source>
        <dbReference type="ARBA" id="ARBA00022737"/>
    </source>
</evidence>
<feature type="compositionally biased region" description="Basic and acidic residues" evidence="7">
    <location>
        <begin position="561"/>
        <end position="605"/>
    </location>
</feature>
<dbReference type="Gene3D" id="1.10.10.440">
    <property type="entry name" value="FF domain"/>
    <property type="match status" value="5"/>
</dbReference>
<dbReference type="SMART" id="SM00441">
    <property type="entry name" value="FF"/>
    <property type="match status" value="5"/>
</dbReference>
<comment type="subcellular location">
    <subcellularLocation>
        <location evidence="1">Nucleus</location>
    </subcellularLocation>
</comment>
<evidence type="ECO:0000256" key="5">
    <source>
        <dbReference type="ARBA" id="ARBA00023242"/>
    </source>
</evidence>
<feature type="compositionally biased region" description="Basic and acidic residues" evidence="7">
    <location>
        <begin position="663"/>
        <end position="705"/>
    </location>
</feature>
<dbReference type="SUPFAM" id="SSF51045">
    <property type="entry name" value="WW domain"/>
    <property type="match status" value="2"/>
</dbReference>
<keyword evidence="5" id="KW-0539">Nucleus</keyword>
<feature type="region of interest" description="Disordered" evidence="7">
    <location>
        <begin position="119"/>
        <end position="152"/>
    </location>
</feature>
<dbReference type="Pfam" id="PF25432">
    <property type="entry name" value="FF_PRPF40A"/>
    <property type="match status" value="1"/>
</dbReference>
<protein>
    <recommendedName>
        <fullName evidence="12">Formin binding protein</fullName>
    </recommendedName>
</protein>
<dbReference type="SUPFAM" id="SSF81698">
    <property type="entry name" value="FF domain"/>
    <property type="match status" value="5"/>
</dbReference>
<dbReference type="PROSITE" id="PS01159">
    <property type="entry name" value="WW_DOMAIN_1"/>
    <property type="match status" value="2"/>
</dbReference>
<dbReference type="AlphaFoldDB" id="A0A3N4JBV3"/>
<evidence type="ECO:0000259" key="8">
    <source>
        <dbReference type="PROSITE" id="PS50020"/>
    </source>
</evidence>
<dbReference type="GO" id="GO:0045292">
    <property type="term" value="P:mRNA cis splicing, via spliceosome"/>
    <property type="evidence" value="ECO:0007669"/>
    <property type="project" value="InterPro"/>
</dbReference>
<dbReference type="SMART" id="SM00456">
    <property type="entry name" value="WW"/>
    <property type="match status" value="2"/>
</dbReference>